<dbReference type="InterPro" id="IPR014942">
    <property type="entry name" value="AbiEii"/>
</dbReference>
<accession>A0A1H2YNA0</accession>
<dbReference type="Proteomes" id="UP000199515">
    <property type="component" value="Unassembled WGS sequence"/>
</dbReference>
<organism evidence="1 2">
    <name type="scientific">Amycolatopsis xylanica</name>
    <dbReference type="NCBI Taxonomy" id="589385"/>
    <lineage>
        <taxon>Bacteria</taxon>
        <taxon>Bacillati</taxon>
        <taxon>Actinomycetota</taxon>
        <taxon>Actinomycetes</taxon>
        <taxon>Pseudonocardiales</taxon>
        <taxon>Pseudonocardiaceae</taxon>
        <taxon>Amycolatopsis</taxon>
    </lineage>
</organism>
<sequence length="503" mass="56237">MTFSGEFETHLTVSEKGAAEFAAEHGLKFTHIVLDRGDSVSQPMLTYTGHGTLDEQRALAYRWVEAVRRAGMVDYRVKIEAAPWNEGVPQTDAAAADDPPQRYFEHHVKLRLPDADVARLITLTELVMPYGARLSRNARRRTSDGEERFVTQRCHRVGRPTARARLDELIAALSEYEVLEVEEEYVVHDTSLGLDQGWLTARDGHVPQPAEEPDSEYPRTYRPLPAGDGVKQLQVFDPSMKHFVRAFRAGEPEFADAEQGERWRAARRAAMDHVLAVVAASSAAKNLVVRGSITMSAWFGDAAREPGDVDFIVLPLKPFHRHPQGVLDVVVDAVKASPGAGVLAERVVREGIWTYERVPGQRLVFPFEVPGLPPGIVQLDFVFGERLQVPPAELELRPGTVMLAATRELSLAWKLLWLETDMYPQGKDLYDAVLLAEATPISRDLVVEVLRPELGREAESFTAESVLAWDVDWPNFVDEYPSVTGDVAHWQHRLALALRSSFE</sequence>
<dbReference type="EMBL" id="FNON01000002">
    <property type="protein sequence ID" value="SDX06278.1"/>
    <property type="molecule type" value="Genomic_DNA"/>
</dbReference>
<reference evidence="1 2" key="1">
    <citation type="submission" date="2016-10" db="EMBL/GenBank/DDBJ databases">
        <authorList>
            <person name="de Groot N.N."/>
        </authorList>
    </citation>
    <scope>NUCLEOTIDE SEQUENCE [LARGE SCALE GENOMIC DNA]</scope>
    <source>
        <strain evidence="1 2">CPCC 202699</strain>
    </source>
</reference>
<dbReference type="OrthoDB" id="279684at2"/>
<evidence type="ECO:0000313" key="1">
    <source>
        <dbReference type="EMBL" id="SDX06278.1"/>
    </source>
</evidence>
<proteinExistence type="predicted"/>
<dbReference type="RefSeq" id="WP_091289027.1">
    <property type="nucleotide sequence ID" value="NZ_FNON01000002.1"/>
</dbReference>
<dbReference type="Pfam" id="PF08843">
    <property type="entry name" value="AbiEii"/>
    <property type="match status" value="1"/>
</dbReference>
<evidence type="ECO:0000313" key="2">
    <source>
        <dbReference type="Proteomes" id="UP000199515"/>
    </source>
</evidence>
<keyword evidence="1" id="KW-0808">Transferase</keyword>
<protein>
    <submittedName>
        <fullName evidence="1">Nucleotidyl transferase AbiEii toxin, Type IV TA system</fullName>
    </submittedName>
</protein>
<keyword evidence="2" id="KW-1185">Reference proteome</keyword>
<dbReference type="GO" id="GO:0016740">
    <property type="term" value="F:transferase activity"/>
    <property type="evidence" value="ECO:0007669"/>
    <property type="project" value="UniProtKB-KW"/>
</dbReference>
<dbReference type="STRING" id="589385.SAMN05421504_102186"/>
<name>A0A1H2YNA0_9PSEU</name>
<gene>
    <name evidence="1" type="ORF">SAMN05421504_102186</name>
</gene>
<dbReference type="AlphaFoldDB" id="A0A1H2YNA0"/>